<keyword evidence="3" id="KW-1185">Reference proteome</keyword>
<protein>
    <recommendedName>
        <fullName evidence="1">Double-GTPase 2 domain-containing protein</fullName>
    </recommendedName>
</protein>
<dbReference type="InterPro" id="IPR045528">
    <property type="entry name" value="DO-GTPase2"/>
</dbReference>
<dbReference type="Proteomes" id="UP000623608">
    <property type="component" value="Unassembled WGS sequence"/>
</dbReference>
<evidence type="ECO:0000313" key="3">
    <source>
        <dbReference type="Proteomes" id="UP000623608"/>
    </source>
</evidence>
<dbReference type="RefSeq" id="WP_203814332.1">
    <property type="nucleotide sequence ID" value="NZ_BOMY01000061.1"/>
</dbReference>
<dbReference type="AlphaFoldDB" id="A0A919NY69"/>
<organism evidence="2 3">
    <name type="scientific">Paractinoplanes tereljensis</name>
    <dbReference type="NCBI Taxonomy" id="571912"/>
    <lineage>
        <taxon>Bacteria</taxon>
        <taxon>Bacillati</taxon>
        <taxon>Actinomycetota</taxon>
        <taxon>Actinomycetes</taxon>
        <taxon>Micromonosporales</taxon>
        <taxon>Micromonosporaceae</taxon>
        <taxon>Paractinoplanes</taxon>
    </lineage>
</organism>
<evidence type="ECO:0000259" key="1">
    <source>
        <dbReference type="Pfam" id="PF19993"/>
    </source>
</evidence>
<proteinExistence type="predicted"/>
<gene>
    <name evidence="2" type="ORF">Ate02nite_92630</name>
</gene>
<sequence length="399" mass="44181">MTGTVHCPYCYRSLPPREIMFRCAGRLGSTGRRCEARPDQVLVSYADDNRARHPAFKADGRRRSAVHADCGVETTHRICPHCHSQLPTHFGDADNRLIALVGAKESGKTVFMTVLLHELRNRVGARFGLSVMAADDHTRNQFPADYEDRLYDDRLLHDPTRTAGGSRGGRRPLVFSMSRQRRRLGRAQVNRSLFSFFDTAGEDLRSGDSVERNVRYLTGADGIILLLDPLQMRGARALAEPGALLPDPSVVQDDPASVLGRITDLMHSALPPRHSGLIRKPIAVAFSKMDALEHTLPEEAALLRESAHGDAAYDEPDGAAVHQEIRAVLQKWQGGSIDLVLSQNFERYRFFGVSALGASPVRAADNQQRVSEYGVQPRRVQDPFLWLLSTFGTIPAGRS</sequence>
<feature type="domain" description="Double-GTPase 2" evidence="1">
    <location>
        <begin position="96"/>
        <end position="304"/>
    </location>
</feature>
<name>A0A919NY69_9ACTN</name>
<evidence type="ECO:0000313" key="2">
    <source>
        <dbReference type="EMBL" id="GIF26533.1"/>
    </source>
</evidence>
<dbReference type="SUPFAM" id="SSF52540">
    <property type="entry name" value="P-loop containing nucleoside triphosphate hydrolases"/>
    <property type="match status" value="1"/>
</dbReference>
<accession>A0A919NY69</accession>
<dbReference type="Pfam" id="PF19993">
    <property type="entry name" value="DO-GTPase2"/>
    <property type="match status" value="1"/>
</dbReference>
<reference evidence="2" key="1">
    <citation type="submission" date="2021-01" db="EMBL/GenBank/DDBJ databases">
        <title>Whole genome shotgun sequence of Actinoplanes tereljensis NBRC 105297.</title>
        <authorList>
            <person name="Komaki H."/>
            <person name="Tamura T."/>
        </authorList>
    </citation>
    <scope>NUCLEOTIDE SEQUENCE</scope>
    <source>
        <strain evidence="2">NBRC 105297</strain>
    </source>
</reference>
<comment type="caution">
    <text evidence="2">The sequence shown here is derived from an EMBL/GenBank/DDBJ whole genome shotgun (WGS) entry which is preliminary data.</text>
</comment>
<dbReference type="InterPro" id="IPR027417">
    <property type="entry name" value="P-loop_NTPase"/>
</dbReference>
<dbReference type="EMBL" id="BOMY01000061">
    <property type="protein sequence ID" value="GIF26533.1"/>
    <property type="molecule type" value="Genomic_DNA"/>
</dbReference>